<organism evidence="4">
    <name type="scientific">Chlorella variabilis</name>
    <name type="common">Green alga</name>
    <dbReference type="NCBI Taxonomy" id="554065"/>
    <lineage>
        <taxon>Eukaryota</taxon>
        <taxon>Viridiplantae</taxon>
        <taxon>Chlorophyta</taxon>
        <taxon>core chlorophytes</taxon>
        <taxon>Trebouxiophyceae</taxon>
        <taxon>Chlorellales</taxon>
        <taxon>Chlorellaceae</taxon>
        <taxon>Chlorella clade</taxon>
        <taxon>Chlorella</taxon>
    </lineage>
</organism>
<evidence type="ECO:0000256" key="1">
    <source>
        <dbReference type="RuleBase" id="RU362006"/>
    </source>
</evidence>
<feature type="compositionally biased region" description="Basic residues" evidence="2">
    <location>
        <begin position="159"/>
        <end position="173"/>
    </location>
</feature>
<dbReference type="KEGG" id="cvr:CHLNCDRAFT_137198"/>
<gene>
    <name evidence="3" type="ORF">CHLNCDRAFT_137198</name>
</gene>
<dbReference type="FunCoup" id="E1ZLG6">
    <property type="interactions" value="883"/>
</dbReference>
<dbReference type="eggNOG" id="KOG1726">
    <property type="taxonomic scope" value="Eukaryota"/>
</dbReference>
<comment type="subcellular location">
    <subcellularLocation>
        <location evidence="1">Membrane</location>
        <topology evidence="1">Multi-pass membrane protein</topology>
    </subcellularLocation>
</comment>
<name>E1ZLG6_CHLVA</name>
<dbReference type="InParanoid" id="E1ZLG6"/>
<evidence type="ECO:0000313" key="3">
    <source>
        <dbReference type="EMBL" id="EFN53264.1"/>
    </source>
</evidence>
<accession>E1ZLG6</accession>
<dbReference type="PANTHER" id="PTHR12300:SF117">
    <property type="entry name" value="LP05237P-RELATED"/>
    <property type="match status" value="1"/>
</dbReference>
<feature type="region of interest" description="Disordered" evidence="2">
    <location>
        <begin position="152"/>
        <end position="177"/>
    </location>
</feature>
<dbReference type="EMBL" id="GL433852">
    <property type="protein sequence ID" value="EFN53264.1"/>
    <property type="molecule type" value="Genomic_DNA"/>
</dbReference>
<dbReference type="Proteomes" id="UP000008141">
    <property type="component" value="Unassembled WGS sequence"/>
</dbReference>
<keyword evidence="4" id="KW-1185">Reference proteome</keyword>
<dbReference type="STRING" id="554065.E1ZLG6"/>
<sequence>MLGDFSCKIALLLLGYAYPAYKTFKVVQLPATRSNDTLLRHWCQFWALMAVFTAVQPLADAFCFWLPLYYEAKLVLAVYLWANELSGSQHVWVRWAQPLVSRYEPLVDRWLAESKALAREWLHSNALRLLALAQQKFFAWLAQVQQQAGGGAAAAAAPRHGRSARRAGSKARGRRADDVRAGLKAFPIIADNKDE</sequence>
<proteinExistence type="inferred from homology"/>
<evidence type="ECO:0000256" key="2">
    <source>
        <dbReference type="SAM" id="MobiDB-lite"/>
    </source>
</evidence>
<dbReference type="GeneID" id="17352599"/>
<dbReference type="GO" id="GO:0016020">
    <property type="term" value="C:membrane"/>
    <property type="evidence" value="ECO:0007669"/>
    <property type="project" value="UniProtKB-SubCell"/>
</dbReference>
<dbReference type="Pfam" id="PF03134">
    <property type="entry name" value="TB2_DP1_HVA22"/>
    <property type="match status" value="1"/>
</dbReference>
<dbReference type="OrthoDB" id="434647at2759"/>
<comment type="similarity">
    <text evidence="1">Belongs to the DP1 family.</text>
</comment>
<dbReference type="OMA" id="VFMAWLP"/>
<dbReference type="AlphaFoldDB" id="E1ZLG6"/>
<dbReference type="RefSeq" id="XP_005845366.1">
    <property type="nucleotide sequence ID" value="XM_005845304.1"/>
</dbReference>
<evidence type="ECO:0000313" key="4">
    <source>
        <dbReference type="Proteomes" id="UP000008141"/>
    </source>
</evidence>
<dbReference type="InterPro" id="IPR004345">
    <property type="entry name" value="TB2_DP1_HVA22"/>
</dbReference>
<dbReference type="PANTHER" id="PTHR12300">
    <property type="entry name" value="HVA22-LIKE PROTEINS"/>
    <property type="match status" value="1"/>
</dbReference>
<protein>
    <recommendedName>
        <fullName evidence="1">HVA22-like protein</fullName>
    </recommendedName>
</protein>
<reference evidence="3 4" key="1">
    <citation type="journal article" date="2010" name="Plant Cell">
        <title>The Chlorella variabilis NC64A genome reveals adaptation to photosymbiosis, coevolution with viruses, and cryptic sex.</title>
        <authorList>
            <person name="Blanc G."/>
            <person name="Duncan G."/>
            <person name="Agarkova I."/>
            <person name="Borodovsky M."/>
            <person name="Gurnon J."/>
            <person name="Kuo A."/>
            <person name="Lindquist E."/>
            <person name="Lucas S."/>
            <person name="Pangilinan J."/>
            <person name="Polle J."/>
            <person name="Salamov A."/>
            <person name="Terry A."/>
            <person name="Yamada T."/>
            <person name="Dunigan D.D."/>
            <person name="Grigoriev I.V."/>
            <person name="Claverie J.M."/>
            <person name="Van Etten J.L."/>
        </authorList>
    </citation>
    <scope>NUCLEOTIDE SEQUENCE [LARGE SCALE GENOMIC DNA]</scope>
    <source>
        <strain evidence="3 4">NC64A</strain>
    </source>
</reference>